<dbReference type="EMBL" id="CM001441">
    <property type="protein sequence ID" value="EHQ89564.1"/>
    <property type="molecule type" value="Genomic_DNA"/>
</dbReference>
<evidence type="ECO:0000313" key="3">
    <source>
        <dbReference type="EMBL" id="EHQ89564.1"/>
    </source>
</evidence>
<dbReference type="eggNOG" id="ENOG5034CHX">
    <property type="taxonomic scope" value="Bacteria"/>
</dbReference>
<evidence type="ECO:0000259" key="1">
    <source>
        <dbReference type="Pfam" id="PF17295"/>
    </source>
</evidence>
<evidence type="ECO:0000313" key="4">
    <source>
        <dbReference type="EMBL" id="EHQ90190.1"/>
    </source>
</evidence>
<gene>
    <name evidence="2" type="ORF">DesyoDRAFT_1816</name>
    <name evidence="3" type="ORF">DesyoDRAFT_2491</name>
    <name evidence="4" type="ORF">DesyoDRAFT_3156</name>
</gene>
<feature type="domain" description="DUF5348" evidence="1">
    <location>
        <begin position="7"/>
        <end position="72"/>
    </location>
</feature>
<name>H5XTY3_9FIRM</name>
<dbReference type="InterPro" id="IPR035255">
    <property type="entry name" value="DUF5348"/>
</dbReference>
<dbReference type="Pfam" id="PF17295">
    <property type="entry name" value="DUF5348"/>
    <property type="match status" value="1"/>
</dbReference>
<evidence type="ECO:0000313" key="2">
    <source>
        <dbReference type="EMBL" id="EHQ88941.1"/>
    </source>
</evidence>
<dbReference type="HOGENOM" id="CLU_200337_0_0_9"/>
<sequence>MVSRKTTIHYNREQDQWCVKLNERMYPLHCGESFLLHIGKTTFSCQLELDANWYVIVQETPFVLHPTTIYSVSM</sequence>
<keyword evidence="5" id="KW-1185">Reference proteome</keyword>
<proteinExistence type="predicted"/>
<dbReference type="EMBL" id="CM001441">
    <property type="protein sequence ID" value="EHQ90190.1"/>
    <property type="molecule type" value="Genomic_DNA"/>
</dbReference>
<protein>
    <recommendedName>
        <fullName evidence="1">DUF5348 domain-containing protein</fullName>
    </recommendedName>
</protein>
<dbReference type="EMBL" id="CM001441">
    <property type="protein sequence ID" value="EHQ88941.1"/>
    <property type="molecule type" value="Genomic_DNA"/>
</dbReference>
<dbReference type="Gene3D" id="2.40.10.390">
    <property type="match status" value="1"/>
</dbReference>
<accession>H5XTY3</accession>
<dbReference type="STRING" id="768710.DesyoDRAFT_1816"/>
<dbReference type="OrthoDB" id="9554183at2"/>
<reference evidence="2 5" key="1">
    <citation type="submission" date="2011-11" db="EMBL/GenBank/DDBJ databases">
        <title>The Noncontiguous Finished genome of Desulfosporosinus youngiae DSM 17734.</title>
        <authorList>
            <consortium name="US DOE Joint Genome Institute (JGI-PGF)"/>
            <person name="Lucas S."/>
            <person name="Han J."/>
            <person name="Lapidus A."/>
            <person name="Cheng J.-F."/>
            <person name="Goodwin L."/>
            <person name="Pitluck S."/>
            <person name="Peters L."/>
            <person name="Ovchinnikova G."/>
            <person name="Lu M."/>
            <person name="Land M.L."/>
            <person name="Hauser L."/>
            <person name="Pester M."/>
            <person name="Spring S."/>
            <person name="Ollivier B."/>
            <person name="Rattei T."/>
            <person name="Klenk H.-P."/>
            <person name="Wagner M."/>
            <person name="Loy A."/>
            <person name="Woyke T.J."/>
        </authorList>
    </citation>
    <scope>NUCLEOTIDE SEQUENCE [LARGE SCALE GENOMIC DNA]</scope>
    <source>
        <strain evidence="2 5">DSM 17734</strain>
    </source>
</reference>
<dbReference type="AlphaFoldDB" id="H5XTY3"/>
<organism evidence="2 5">
    <name type="scientific">Desulfosporosinus youngiae DSM 17734</name>
    <dbReference type="NCBI Taxonomy" id="768710"/>
    <lineage>
        <taxon>Bacteria</taxon>
        <taxon>Bacillati</taxon>
        <taxon>Bacillota</taxon>
        <taxon>Clostridia</taxon>
        <taxon>Eubacteriales</taxon>
        <taxon>Desulfitobacteriaceae</taxon>
        <taxon>Desulfosporosinus</taxon>
    </lineage>
</organism>
<dbReference type="Proteomes" id="UP000005104">
    <property type="component" value="Chromosome"/>
</dbReference>
<evidence type="ECO:0000313" key="5">
    <source>
        <dbReference type="Proteomes" id="UP000005104"/>
    </source>
</evidence>